<evidence type="ECO:0000256" key="1">
    <source>
        <dbReference type="SAM" id="MobiDB-lite"/>
    </source>
</evidence>
<dbReference type="RefSeq" id="WP_309204358.1">
    <property type="nucleotide sequence ID" value="NZ_CP133548.1"/>
</dbReference>
<gene>
    <name evidence="2" type="ORF">Q9312_09435</name>
</gene>
<keyword evidence="3" id="KW-1185">Reference proteome</keyword>
<feature type="region of interest" description="Disordered" evidence="1">
    <location>
        <begin position="138"/>
        <end position="163"/>
    </location>
</feature>
<reference evidence="2 3" key="1">
    <citation type="submission" date="2023-08" db="EMBL/GenBank/DDBJ databases">
        <title>Pleionea litopenaei sp. nov., isolated from stomach of juvenile Litopenaeus vannamei.</title>
        <authorList>
            <person name="Rho A.M."/>
            <person name="Hwang C.Y."/>
        </authorList>
    </citation>
    <scope>NUCLEOTIDE SEQUENCE [LARGE SCALE GENOMIC DNA]</scope>
    <source>
        <strain evidence="2 3">HL-JVS1</strain>
    </source>
</reference>
<feature type="compositionally biased region" description="Basic and acidic residues" evidence="1">
    <location>
        <begin position="1"/>
        <end position="22"/>
    </location>
</feature>
<feature type="region of interest" description="Disordered" evidence="1">
    <location>
        <begin position="1"/>
        <end position="26"/>
    </location>
</feature>
<proteinExistence type="predicted"/>
<evidence type="ECO:0000313" key="2">
    <source>
        <dbReference type="EMBL" id="WMS89112.1"/>
    </source>
</evidence>
<name>A0AA51RWY8_9GAMM</name>
<evidence type="ECO:0000313" key="3">
    <source>
        <dbReference type="Proteomes" id="UP001239782"/>
    </source>
</evidence>
<dbReference type="Proteomes" id="UP001239782">
    <property type="component" value="Chromosome"/>
</dbReference>
<dbReference type="AlphaFoldDB" id="A0AA51RWY8"/>
<organism evidence="2 3">
    <name type="scientific">Pleionea litopenaei</name>
    <dbReference type="NCBI Taxonomy" id="3070815"/>
    <lineage>
        <taxon>Bacteria</taxon>
        <taxon>Pseudomonadati</taxon>
        <taxon>Pseudomonadota</taxon>
        <taxon>Gammaproteobacteria</taxon>
        <taxon>Oceanospirillales</taxon>
        <taxon>Pleioneaceae</taxon>
        <taxon>Pleionea</taxon>
    </lineage>
</organism>
<sequence>MKQSPEKEEGNKAHQQDSESSDRSMTPSNWYHLKRLGVFQLKLAADAIRDILLSPLSIIVTLVDIFESDPQKRKHFDRLLSFGRRTERKIDLFEQHRDSDDEEVSIDQLVDQIEQVIKREYSEGKVSGKTRGVLEKALGRIRNAPMANKEQSASKRDDAKKPK</sequence>
<protein>
    <submittedName>
        <fullName evidence="2">Uncharacterized protein</fullName>
    </submittedName>
</protein>
<dbReference type="KEGG" id="plei:Q9312_09435"/>
<dbReference type="EMBL" id="CP133548">
    <property type="protein sequence ID" value="WMS89112.1"/>
    <property type="molecule type" value="Genomic_DNA"/>
</dbReference>
<feature type="compositionally biased region" description="Basic and acidic residues" evidence="1">
    <location>
        <begin position="152"/>
        <end position="163"/>
    </location>
</feature>
<accession>A0AA51RWY8</accession>